<reference evidence="17 18" key="1">
    <citation type="submission" date="2020-08" db="EMBL/GenBank/DDBJ databases">
        <title>Genome sequence of Nocardioides mesophilus KACC 16243T.</title>
        <authorList>
            <person name="Hyun D.-W."/>
            <person name="Bae J.-W."/>
        </authorList>
    </citation>
    <scope>NUCLEOTIDE SEQUENCE [LARGE SCALE GENOMIC DNA]</scope>
    <source>
        <strain evidence="17 18">KACC 16243</strain>
    </source>
</reference>
<dbReference type="InterPro" id="IPR015864">
    <property type="entry name" value="FAD_synthase"/>
</dbReference>
<comment type="similarity">
    <text evidence="15">Belongs to the ribF family.</text>
</comment>
<keyword evidence="9 15" id="KW-0418">Kinase</keyword>
<dbReference type="NCBIfam" id="NF004160">
    <property type="entry name" value="PRK05627.1-3"/>
    <property type="match status" value="1"/>
</dbReference>
<dbReference type="InterPro" id="IPR002606">
    <property type="entry name" value="Riboflavin_kinase_bac"/>
</dbReference>
<dbReference type="EMBL" id="CP060713">
    <property type="protein sequence ID" value="QNN55124.1"/>
    <property type="molecule type" value="Genomic_DNA"/>
</dbReference>
<protein>
    <recommendedName>
        <fullName evidence="15">Riboflavin biosynthesis protein</fullName>
    </recommendedName>
    <domain>
        <recommendedName>
            <fullName evidence="15">Riboflavin kinase</fullName>
            <ecNumber evidence="15">2.7.1.26</ecNumber>
        </recommendedName>
        <alternativeName>
            <fullName evidence="15">Flavokinase</fullName>
        </alternativeName>
    </domain>
    <domain>
        <recommendedName>
            <fullName evidence="15">FMN adenylyltransferase</fullName>
            <ecNumber evidence="15">2.7.7.2</ecNumber>
        </recommendedName>
        <alternativeName>
            <fullName evidence="15">FAD pyrophosphorylase</fullName>
        </alternativeName>
        <alternativeName>
            <fullName evidence="15">FAD synthase</fullName>
        </alternativeName>
    </domain>
</protein>
<evidence type="ECO:0000256" key="9">
    <source>
        <dbReference type="ARBA" id="ARBA00022777"/>
    </source>
</evidence>
<dbReference type="GO" id="GO:0006747">
    <property type="term" value="P:FAD biosynthetic process"/>
    <property type="evidence" value="ECO:0007669"/>
    <property type="project" value="UniProtKB-UniRule"/>
</dbReference>
<keyword evidence="11 15" id="KW-0067">ATP-binding</keyword>
<dbReference type="FunFam" id="3.40.50.620:FF:000021">
    <property type="entry name" value="Riboflavin biosynthesis protein"/>
    <property type="match status" value="1"/>
</dbReference>
<evidence type="ECO:0000256" key="8">
    <source>
        <dbReference type="ARBA" id="ARBA00022741"/>
    </source>
</evidence>
<dbReference type="PANTHER" id="PTHR22749">
    <property type="entry name" value="RIBOFLAVIN KINASE/FMN ADENYLYLTRANSFERASE"/>
    <property type="match status" value="1"/>
</dbReference>
<keyword evidence="8 15" id="KW-0547">Nucleotide-binding</keyword>
<dbReference type="InterPro" id="IPR023465">
    <property type="entry name" value="Riboflavin_kinase_dom_sf"/>
</dbReference>
<keyword evidence="10 15" id="KW-0274">FAD</keyword>
<sequence>MWRSLDDVPADLGRTVVTVGNFDGVHLGHQHVIARAGELARELGADGVVAVIFEPHPIAVLRPEHAPPTLTTVDTRVDLLVESGVDGVLVLPFSREVAGWSPERFVRDVLVDALHARAVVVGANFRFGNRAAGDVATLRELGAELDFVAEGIALDGGPQVWSSTYVRNCLSTGDVEGAAEALGRPFTVRGVVVVGDKRGRELGYPTANVPTSGMQCAPADGVYAGRLLRLDTGEQMPAAISVGTNPTFAGERERRVESYVLPEAAGDDLDLYGVEVEVAFVSRIRGMLRFDSVEQLVEQMADDVRRTRARLVEQPR</sequence>
<name>A0A7G9RHP9_9ACTN</name>
<gene>
    <name evidence="17" type="ORF">H9L09_17185</name>
</gene>
<dbReference type="KEGG" id="nmes:H9L09_17185"/>
<dbReference type="GO" id="GO:0003919">
    <property type="term" value="F:FMN adenylyltransferase activity"/>
    <property type="evidence" value="ECO:0007669"/>
    <property type="project" value="UniProtKB-UniRule"/>
</dbReference>
<proteinExistence type="inferred from homology"/>
<evidence type="ECO:0000256" key="7">
    <source>
        <dbReference type="ARBA" id="ARBA00022695"/>
    </source>
</evidence>
<keyword evidence="6 15" id="KW-0808">Transferase</keyword>
<keyword evidence="7 15" id="KW-0548">Nucleotidyltransferase</keyword>
<dbReference type="Proteomes" id="UP000515947">
    <property type="component" value="Chromosome"/>
</dbReference>
<dbReference type="GO" id="GO:0009231">
    <property type="term" value="P:riboflavin biosynthetic process"/>
    <property type="evidence" value="ECO:0007669"/>
    <property type="project" value="InterPro"/>
</dbReference>
<dbReference type="SMART" id="SM00904">
    <property type="entry name" value="Flavokinase"/>
    <property type="match status" value="1"/>
</dbReference>
<keyword evidence="12" id="KW-0511">Multifunctional enzyme</keyword>
<dbReference type="InterPro" id="IPR015865">
    <property type="entry name" value="Riboflavin_kinase_bac/euk"/>
</dbReference>
<evidence type="ECO:0000256" key="15">
    <source>
        <dbReference type="PIRNR" id="PIRNR004491"/>
    </source>
</evidence>
<dbReference type="AlphaFoldDB" id="A0A7G9RHP9"/>
<keyword evidence="5 15" id="KW-0288">FMN</keyword>
<keyword evidence="4 15" id="KW-0285">Flavoprotein</keyword>
<dbReference type="GO" id="GO:0008531">
    <property type="term" value="F:riboflavin kinase activity"/>
    <property type="evidence" value="ECO:0007669"/>
    <property type="project" value="UniProtKB-UniRule"/>
</dbReference>
<dbReference type="GO" id="GO:0009398">
    <property type="term" value="P:FMN biosynthetic process"/>
    <property type="evidence" value="ECO:0007669"/>
    <property type="project" value="UniProtKB-UniRule"/>
</dbReference>
<keyword evidence="18" id="KW-1185">Reference proteome</keyword>
<evidence type="ECO:0000256" key="13">
    <source>
        <dbReference type="ARBA" id="ARBA00047880"/>
    </source>
</evidence>
<dbReference type="NCBIfam" id="TIGR00083">
    <property type="entry name" value="ribF"/>
    <property type="match status" value="1"/>
</dbReference>
<dbReference type="InterPro" id="IPR023468">
    <property type="entry name" value="Riboflavin_kinase"/>
</dbReference>
<dbReference type="Pfam" id="PF06574">
    <property type="entry name" value="FAD_syn"/>
    <property type="match status" value="1"/>
</dbReference>
<dbReference type="PIRSF" id="PIRSF004491">
    <property type="entry name" value="FAD_Synth"/>
    <property type="match status" value="1"/>
</dbReference>
<comment type="function">
    <text evidence="1">Catalyzes the phosphorylation of riboflavin to FMN followed by the adenylation of FMN to FAD.</text>
</comment>
<dbReference type="PANTHER" id="PTHR22749:SF6">
    <property type="entry name" value="RIBOFLAVIN KINASE"/>
    <property type="match status" value="1"/>
</dbReference>
<comment type="catalytic activity">
    <reaction evidence="13 15">
        <text>riboflavin + ATP = FMN + ADP + H(+)</text>
        <dbReference type="Rhea" id="RHEA:14357"/>
        <dbReference type="ChEBI" id="CHEBI:15378"/>
        <dbReference type="ChEBI" id="CHEBI:30616"/>
        <dbReference type="ChEBI" id="CHEBI:57986"/>
        <dbReference type="ChEBI" id="CHEBI:58210"/>
        <dbReference type="ChEBI" id="CHEBI:456216"/>
        <dbReference type="EC" id="2.7.1.26"/>
    </reaction>
</comment>
<dbReference type="Pfam" id="PF01687">
    <property type="entry name" value="Flavokinase"/>
    <property type="match status" value="1"/>
</dbReference>
<dbReference type="EC" id="2.7.1.26" evidence="15"/>
<dbReference type="UniPathway" id="UPA00277">
    <property type="reaction ID" value="UER00407"/>
</dbReference>
<evidence type="ECO:0000256" key="5">
    <source>
        <dbReference type="ARBA" id="ARBA00022643"/>
    </source>
</evidence>
<dbReference type="SUPFAM" id="SSF82114">
    <property type="entry name" value="Riboflavin kinase-like"/>
    <property type="match status" value="1"/>
</dbReference>
<dbReference type="InterPro" id="IPR004821">
    <property type="entry name" value="Cyt_trans-like"/>
</dbReference>
<evidence type="ECO:0000313" key="18">
    <source>
        <dbReference type="Proteomes" id="UP000515947"/>
    </source>
</evidence>
<accession>A0A7G9RHP9</accession>
<evidence type="ECO:0000256" key="4">
    <source>
        <dbReference type="ARBA" id="ARBA00022630"/>
    </source>
</evidence>
<dbReference type="GO" id="GO:0005524">
    <property type="term" value="F:ATP binding"/>
    <property type="evidence" value="ECO:0007669"/>
    <property type="project" value="UniProtKB-UniRule"/>
</dbReference>
<organism evidence="17 18">
    <name type="scientific">Nocardioides mesophilus</name>
    <dbReference type="NCBI Taxonomy" id="433659"/>
    <lineage>
        <taxon>Bacteria</taxon>
        <taxon>Bacillati</taxon>
        <taxon>Actinomycetota</taxon>
        <taxon>Actinomycetes</taxon>
        <taxon>Propionibacteriales</taxon>
        <taxon>Nocardioidaceae</taxon>
        <taxon>Nocardioides</taxon>
    </lineage>
</organism>
<comment type="pathway">
    <text evidence="2 15">Cofactor biosynthesis; FAD biosynthesis; FAD from FMN: step 1/1.</text>
</comment>
<evidence type="ECO:0000256" key="6">
    <source>
        <dbReference type="ARBA" id="ARBA00022679"/>
    </source>
</evidence>
<evidence type="ECO:0000256" key="12">
    <source>
        <dbReference type="ARBA" id="ARBA00023268"/>
    </source>
</evidence>
<evidence type="ECO:0000256" key="1">
    <source>
        <dbReference type="ARBA" id="ARBA00002121"/>
    </source>
</evidence>
<evidence type="ECO:0000256" key="2">
    <source>
        <dbReference type="ARBA" id="ARBA00004726"/>
    </source>
</evidence>
<comment type="pathway">
    <text evidence="3 15">Cofactor biosynthesis; FMN biosynthesis; FMN from riboflavin (ATP route): step 1/1.</text>
</comment>
<dbReference type="Gene3D" id="2.40.30.30">
    <property type="entry name" value="Riboflavin kinase-like"/>
    <property type="match status" value="1"/>
</dbReference>
<dbReference type="InterPro" id="IPR014729">
    <property type="entry name" value="Rossmann-like_a/b/a_fold"/>
</dbReference>
<evidence type="ECO:0000256" key="14">
    <source>
        <dbReference type="ARBA" id="ARBA00049494"/>
    </source>
</evidence>
<dbReference type="SUPFAM" id="SSF52374">
    <property type="entry name" value="Nucleotidylyl transferase"/>
    <property type="match status" value="1"/>
</dbReference>
<dbReference type="NCBIfam" id="TIGR00125">
    <property type="entry name" value="cyt_tran_rel"/>
    <property type="match status" value="1"/>
</dbReference>
<evidence type="ECO:0000256" key="3">
    <source>
        <dbReference type="ARBA" id="ARBA00005201"/>
    </source>
</evidence>
<dbReference type="Gene3D" id="3.40.50.620">
    <property type="entry name" value="HUPs"/>
    <property type="match status" value="1"/>
</dbReference>
<dbReference type="EC" id="2.7.7.2" evidence="15"/>
<comment type="catalytic activity">
    <reaction evidence="14 15">
        <text>FMN + ATP + H(+) = FAD + diphosphate</text>
        <dbReference type="Rhea" id="RHEA:17237"/>
        <dbReference type="ChEBI" id="CHEBI:15378"/>
        <dbReference type="ChEBI" id="CHEBI:30616"/>
        <dbReference type="ChEBI" id="CHEBI:33019"/>
        <dbReference type="ChEBI" id="CHEBI:57692"/>
        <dbReference type="ChEBI" id="CHEBI:58210"/>
        <dbReference type="EC" id="2.7.7.2"/>
    </reaction>
</comment>
<evidence type="ECO:0000256" key="11">
    <source>
        <dbReference type="ARBA" id="ARBA00022840"/>
    </source>
</evidence>
<feature type="domain" description="Riboflavin kinase" evidence="16">
    <location>
        <begin position="181"/>
        <end position="312"/>
    </location>
</feature>
<evidence type="ECO:0000259" key="16">
    <source>
        <dbReference type="SMART" id="SM00904"/>
    </source>
</evidence>
<evidence type="ECO:0000256" key="10">
    <source>
        <dbReference type="ARBA" id="ARBA00022827"/>
    </source>
</evidence>
<evidence type="ECO:0000313" key="17">
    <source>
        <dbReference type="EMBL" id="QNN55124.1"/>
    </source>
</evidence>
<dbReference type="CDD" id="cd02064">
    <property type="entry name" value="FAD_synthetase_N"/>
    <property type="match status" value="1"/>
</dbReference>
<dbReference type="FunFam" id="2.40.30.30:FF:000003">
    <property type="entry name" value="Riboflavin biosynthesis protein"/>
    <property type="match status" value="1"/>
</dbReference>
<dbReference type="UniPathway" id="UPA00276">
    <property type="reaction ID" value="UER00406"/>
</dbReference>